<proteinExistence type="predicted"/>
<evidence type="ECO:0000313" key="3">
    <source>
        <dbReference type="EMBL" id="MBU8876574.1"/>
    </source>
</evidence>
<evidence type="ECO:0008006" key="5">
    <source>
        <dbReference type="Google" id="ProtNLM"/>
    </source>
</evidence>
<organism evidence="3 4">
    <name type="scientific">Reyranella humidisoli</name>
    <dbReference type="NCBI Taxonomy" id="2849149"/>
    <lineage>
        <taxon>Bacteria</taxon>
        <taxon>Pseudomonadati</taxon>
        <taxon>Pseudomonadota</taxon>
        <taxon>Alphaproteobacteria</taxon>
        <taxon>Hyphomicrobiales</taxon>
        <taxon>Reyranellaceae</taxon>
        <taxon>Reyranella</taxon>
    </lineage>
</organism>
<feature type="transmembrane region" description="Helical" evidence="2">
    <location>
        <begin position="40"/>
        <end position="58"/>
    </location>
</feature>
<dbReference type="PANTHER" id="PTHR23084">
    <property type="entry name" value="PHOSPHATIDYLINOSITOL-4-PHOSPHATE 5-KINASE RELATED"/>
    <property type="match status" value="1"/>
</dbReference>
<dbReference type="EMBL" id="JAHOPB010000002">
    <property type="protein sequence ID" value="MBU8876574.1"/>
    <property type="molecule type" value="Genomic_DNA"/>
</dbReference>
<keyword evidence="1" id="KW-0677">Repeat</keyword>
<keyword evidence="4" id="KW-1185">Reference proteome</keyword>
<feature type="transmembrane region" description="Helical" evidence="2">
    <location>
        <begin position="7"/>
        <end position="28"/>
    </location>
</feature>
<reference evidence="3 4" key="1">
    <citation type="submission" date="2021-06" db="EMBL/GenBank/DDBJ databases">
        <authorList>
            <person name="Lee D.H."/>
        </authorList>
    </citation>
    <scope>NUCLEOTIDE SEQUENCE [LARGE SCALE GENOMIC DNA]</scope>
    <source>
        <strain evidence="3 4">MMS21-HV4-11</strain>
    </source>
</reference>
<evidence type="ECO:0000256" key="2">
    <source>
        <dbReference type="SAM" id="Phobius"/>
    </source>
</evidence>
<name>A0ABS6IRC2_9HYPH</name>
<evidence type="ECO:0000313" key="4">
    <source>
        <dbReference type="Proteomes" id="UP000727907"/>
    </source>
</evidence>
<dbReference type="Proteomes" id="UP000727907">
    <property type="component" value="Unassembled WGS sequence"/>
</dbReference>
<comment type="caution">
    <text evidence="3">The sequence shown here is derived from an EMBL/GenBank/DDBJ whole genome shotgun (WGS) entry which is preliminary data.</text>
</comment>
<feature type="transmembrane region" description="Helical" evidence="2">
    <location>
        <begin position="192"/>
        <end position="212"/>
    </location>
</feature>
<protein>
    <recommendedName>
        <fullName evidence="5">MORN repeat protein</fullName>
    </recommendedName>
</protein>
<dbReference type="RefSeq" id="WP_216965470.1">
    <property type="nucleotide sequence ID" value="NZ_JAHOPB010000002.1"/>
</dbReference>
<keyword evidence="2" id="KW-1133">Transmembrane helix</keyword>
<keyword evidence="2" id="KW-0472">Membrane</keyword>
<sequence>MPLGSRLVGGAIAIALATGFSGIGWWLWRSFVPTHPVAAYVYGIIVVAIGTSGLYLAVRNLIRPVPFAIRISDKGITAYRGRCPDLILWSDIKGAHAALEGGQRVSVPIIALELVDPRSFYARLNDGKPAWLGPDTGLRPKYYPLASTGLDMEPEQLLRAVNDSIRRWGTANPDPSPETNYIPMFTLLPGRAPFAIGLVLLVTLFTAPFALLSPPSWMAAAENCEVRNRYGGKQWRRAKTTSATWSGPCVEGRAQGQGILEWFRDGRLTIRYSGQMEGGRITGRGELTEYGIRYEGTWKDGELREGVGTYPGGHRYSGKWDRGDWTRGVLTVPGGYRFEERWYRKQLTGKNIARGPQGQYEGNWTDGVPEGAGVFVTSDGRRFEGKWRKGKPVDLEVARLQDQERWDCLWDIISRRFDVGRLQCRNQ</sequence>
<evidence type="ECO:0000256" key="1">
    <source>
        <dbReference type="ARBA" id="ARBA00022737"/>
    </source>
</evidence>
<dbReference type="Pfam" id="PF02493">
    <property type="entry name" value="MORN"/>
    <property type="match status" value="3"/>
</dbReference>
<gene>
    <name evidence="3" type="ORF">KQ910_22565</name>
</gene>
<accession>A0ABS6IRC2</accession>
<dbReference type="InterPro" id="IPR003409">
    <property type="entry name" value="MORN"/>
</dbReference>
<dbReference type="PANTHER" id="PTHR23084:SF263">
    <property type="entry name" value="MORN REPEAT-CONTAINING PROTEIN 1"/>
    <property type="match status" value="1"/>
</dbReference>
<keyword evidence="2" id="KW-0812">Transmembrane</keyword>